<evidence type="ECO:0000313" key="1">
    <source>
        <dbReference type="EMBL" id="AET60995.1"/>
    </source>
</evidence>
<dbReference type="CDD" id="cd04084">
    <property type="entry name" value="CBM6_xylanase-like"/>
    <property type="match status" value="1"/>
</dbReference>
<dbReference type="Proteomes" id="UP000005876">
    <property type="component" value="Chromosome"/>
</dbReference>
<dbReference type="eggNOG" id="COG3507">
    <property type="taxonomic scope" value="Bacteria"/>
</dbReference>
<dbReference type="KEGG" id="pta:HPL003_21325"/>
<evidence type="ECO:0000313" key="2">
    <source>
        <dbReference type="Proteomes" id="UP000005876"/>
    </source>
</evidence>
<reference evidence="2" key="1">
    <citation type="submission" date="2011-11" db="EMBL/GenBank/DDBJ databases">
        <title>Complete sequence of Paenibacillus terrae HPL-003.</title>
        <authorList>
            <person name="Shin S.H."/>
            <person name="Kim S."/>
            <person name="Kim J.Y."/>
        </authorList>
    </citation>
    <scope>NUCLEOTIDE SEQUENCE [LARGE SCALE GENOMIC DNA]</scope>
    <source>
        <strain evidence="2">HPL-003</strain>
    </source>
</reference>
<proteinExistence type="predicted"/>
<organism evidence="1 2">
    <name type="scientific">Paenibacillus terrae (strain HPL-003)</name>
    <dbReference type="NCBI Taxonomy" id="985665"/>
    <lineage>
        <taxon>Bacteria</taxon>
        <taxon>Bacillati</taxon>
        <taxon>Bacillota</taxon>
        <taxon>Bacilli</taxon>
        <taxon>Bacillales</taxon>
        <taxon>Paenibacillaceae</taxon>
        <taxon>Paenibacillus</taxon>
    </lineage>
</organism>
<accession>G7VPJ7</accession>
<reference key="2">
    <citation type="submission" date="2011-11" db="EMBL/GenBank/DDBJ databases">
        <authorList>
            <person name="Shin S.H."/>
            <person name="Kim S."/>
            <person name="Kim J.Y."/>
        </authorList>
    </citation>
    <scope>NUCLEOTIDE SEQUENCE</scope>
    <source>
        <strain>HPL-003</strain>
    </source>
</reference>
<sequence length="65" mass="7193">MLELRLDSPDGMLIGQLLLSAPSALGLQVQLETEVSGAQGIHDIYFVFTGAFSEQEIILLEWKFI</sequence>
<dbReference type="EMBL" id="CP003107">
    <property type="protein sequence ID" value="AET60995.1"/>
    <property type="molecule type" value="Genomic_DNA"/>
</dbReference>
<reference evidence="1 2" key="3">
    <citation type="journal article" date="2012" name="J. Bacteriol.">
        <title>Genome Sequence of Paenibacillus terrae HPL-003, a Xylanase-Producing Bacterium Isolated from Soil Found in Forest Residue.</title>
        <authorList>
            <person name="Shin S.H."/>
            <person name="Kim S."/>
            <person name="Kim J.Y."/>
            <person name="Song H.Y."/>
            <person name="Cho S.J."/>
            <person name="Kim D.R."/>
            <person name="Lee K.I."/>
            <person name="Lim H.K."/>
            <person name="Park N.J."/>
            <person name="Hwang I.T."/>
            <person name="Yang K.S."/>
        </authorList>
    </citation>
    <scope>NUCLEOTIDE SEQUENCE [LARGE SCALE GENOMIC DNA]</scope>
    <source>
        <strain evidence="1 2">HPL-003</strain>
    </source>
</reference>
<protein>
    <submittedName>
        <fullName evidence="1">Uncharacterized protein</fullName>
    </submittedName>
</protein>
<name>G7VPJ7_PAETH</name>
<dbReference type="SUPFAM" id="SSF49785">
    <property type="entry name" value="Galactose-binding domain-like"/>
    <property type="match status" value="1"/>
</dbReference>
<dbReference type="Gene3D" id="2.60.120.260">
    <property type="entry name" value="Galactose-binding domain-like"/>
    <property type="match status" value="1"/>
</dbReference>
<dbReference type="HOGENOM" id="CLU_2845749_0_0_9"/>
<dbReference type="AlphaFoldDB" id="G7VPJ7"/>
<dbReference type="STRING" id="985665.HPL003_21325"/>
<gene>
    <name evidence="1" type="ordered locus">HPL003_21325</name>
</gene>
<dbReference type="InterPro" id="IPR008979">
    <property type="entry name" value="Galactose-bd-like_sf"/>
</dbReference>